<evidence type="ECO:0000313" key="2">
    <source>
        <dbReference type="Proteomes" id="UP000033607"/>
    </source>
</evidence>
<comment type="caution">
    <text evidence="1">The sequence shown here is derived from an EMBL/GenBank/DDBJ whole genome shotgun (WGS) entry which is preliminary data.</text>
</comment>
<sequence>MKYKGFIQINHHNELAFEELFNAVIIELLSDQTNLAIWLMNEIDFSLFNAQKIGAESPFKGSNSVLAGEGLLIKVSPNTIDELIQTFSTGYLTSEVLHLQIEADHSLQFEAYDHFECIFFGNKISLELLENLKSRGVIDHYEICQEES</sequence>
<dbReference type="OrthoDB" id="455700at2"/>
<name>A0A0F5YLR8_9CYAN</name>
<dbReference type="EMBL" id="LATL02000301">
    <property type="protein sequence ID" value="KKD39115.1"/>
    <property type="molecule type" value="Genomic_DNA"/>
</dbReference>
<dbReference type="Proteomes" id="UP000033607">
    <property type="component" value="Unassembled WGS sequence"/>
</dbReference>
<evidence type="ECO:0000313" key="1">
    <source>
        <dbReference type="EMBL" id="KKD39115.1"/>
    </source>
</evidence>
<gene>
    <name evidence="1" type="ORF">WN50_05175</name>
</gene>
<proteinExistence type="predicted"/>
<organism evidence="1 2">
    <name type="scientific">Limnoraphis robusta CS-951</name>
    <dbReference type="NCBI Taxonomy" id="1637645"/>
    <lineage>
        <taxon>Bacteria</taxon>
        <taxon>Bacillati</taxon>
        <taxon>Cyanobacteriota</taxon>
        <taxon>Cyanophyceae</taxon>
        <taxon>Oscillatoriophycideae</taxon>
        <taxon>Oscillatoriales</taxon>
        <taxon>Sirenicapillariaceae</taxon>
        <taxon>Limnoraphis</taxon>
    </lineage>
</organism>
<reference evidence="1 2" key="1">
    <citation type="submission" date="2015-06" db="EMBL/GenBank/DDBJ databases">
        <title>Draft genome assembly of filamentous brackish cyanobacterium Limnoraphis robusta strain CS-951.</title>
        <authorList>
            <person name="Willis A."/>
            <person name="Parks M."/>
            <person name="Burford M.A."/>
        </authorList>
    </citation>
    <scope>NUCLEOTIDE SEQUENCE [LARGE SCALE GENOMIC DNA]</scope>
    <source>
        <strain evidence="1 2">CS-951</strain>
    </source>
</reference>
<dbReference type="AlphaFoldDB" id="A0A0F5YLR8"/>
<protein>
    <submittedName>
        <fullName evidence="1">Uncharacterized protein</fullName>
    </submittedName>
</protein>
<accession>A0A0F5YLR8</accession>
<dbReference type="RefSeq" id="WP_046277442.1">
    <property type="nucleotide sequence ID" value="NZ_LATL02000301.1"/>
</dbReference>